<dbReference type="Gramene" id="KFK36026">
    <property type="protein sequence ID" value="KFK36026"/>
    <property type="gene ID" value="AALP_AA4G068200"/>
</dbReference>
<feature type="signal peptide" evidence="12">
    <location>
        <begin position="1"/>
        <end position="24"/>
    </location>
</feature>
<evidence type="ECO:0000259" key="13">
    <source>
        <dbReference type="SMART" id="SM00835"/>
    </source>
</evidence>
<feature type="domain" description="Cupin type-1" evidence="13">
    <location>
        <begin position="55"/>
        <end position="179"/>
    </location>
</feature>
<keyword evidence="4 12" id="KW-0964">Secreted</keyword>
<evidence type="ECO:0000256" key="6">
    <source>
        <dbReference type="ARBA" id="ARBA00022729"/>
    </source>
</evidence>
<keyword evidence="9 10" id="KW-0464">Manganese</keyword>
<reference evidence="15" key="1">
    <citation type="journal article" date="2015" name="Nat. Plants">
        <title>Genome expansion of Arabis alpina linked with retrotransposition and reduced symmetric DNA methylation.</title>
        <authorList>
            <person name="Willing E.M."/>
            <person name="Rawat V."/>
            <person name="Mandakova T."/>
            <person name="Maumus F."/>
            <person name="James G.V."/>
            <person name="Nordstroem K.J."/>
            <person name="Becker C."/>
            <person name="Warthmann N."/>
            <person name="Chica C."/>
            <person name="Szarzynska B."/>
            <person name="Zytnicki M."/>
            <person name="Albani M.C."/>
            <person name="Kiefer C."/>
            <person name="Bergonzi S."/>
            <person name="Castaings L."/>
            <person name="Mateos J.L."/>
            <person name="Berns M.C."/>
            <person name="Bujdoso N."/>
            <person name="Piofczyk T."/>
            <person name="de Lorenzo L."/>
            <person name="Barrero-Sicilia C."/>
            <person name="Mateos I."/>
            <person name="Piednoel M."/>
            <person name="Hagmann J."/>
            <person name="Chen-Min-Tao R."/>
            <person name="Iglesias-Fernandez R."/>
            <person name="Schuster S.C."/>
            <person name="Alonso-Blanco C."/>
            <person name="Roudier F."/>
            <person name="Carbonero P."/>
            <person name="Paz-Ares J."/>
            <person name="Davis S.J."/>
            <person name="Pecinka A."/>
            <person name="Quesneville H."/>
            <person name="Colot V."/>
            <person name="Lysak M.A."/>
            <person name="Weigel D."/>
            <person name="Coupland G."/>
            <person name="Schneeberger K."/>
        </authorList>
    </citation>
    <scope>NUCLEOTIDE SEQUENCE [LARGE SCALE GENOMIC DNA]</scope>
    <source>
        <strain evidence="15">cv. Pajares</strain>
    </source>
</reference>
<evidence type="ECO:0000256" key="9">
    <source>
        <dbReference type="ARBA" id="ARBA00023211"/>
    </source>
</evidence>
<evidence type="ECO:0000313" key="15">
    <source>
        <dbReference type="Proteomes" id="UP000029120"/>
    </source>
</evidence>
<evidence type="ECO:0000256" key="10">
    <source>
        <dbReference type="PIRSR" id="PIRSR601929-1"/>
    </source>
</evidence>
<keyword evidence="15" id="KW-1185">Reference proteome</keyword>
<dbReference type="Proteomes" id="UP000029120">
    <property type="component" value="Chromosome 4"/>
</dbReference>
<dbReference type="GO" id="GO:0030145">
    <property type="term" value="F:manganese ion binding"/>
    <property type="evidence" value="ECO:0007669"/>
    <property type="project" value="UniProtKB-UniRule"/>
</dbReference>
<gene>
    <name evidence="14" type="ordered locus">AALP_Aa4g068200</name>
</gene>
<feature type="binding site" evidence="11">
    <location>
        <position position="110"/>
    </location>
    <ligand>
        <name>Mn(2+)</name>
        <dbReference type="ChEBI" id="CHEBI:29035"/>
    </ligand>
</feature>
<proteinExistence type="inferred from homology"/>
<keyword evidence="7" id="KW-1015">Disulfide bond</keyword>
<feature type="binding site" evidence="11">
    <location>
        <position position="103"/>
    </location>
    <ligand>
        <name>Mn(2+)</name>
        <dbReference type="ChEBI" id="CHEBI:29035"/>
    </ligand>
</feature>
<feature type="binding site" evidence="11">
    <location>
        <position position="105"/>
    </location>
    <ligand>
        <name>Mn(2+)</name>
        <dbReference type="ChEBI" id="CHEBI:29035"/>
    </ligand>
</feature>
<dbReference type="OMA" id="LIHYHAN"/>
<dbReference type="InterPro" id="IPR006045">
    <property type="entry name" value="Cupin_1"/>
</dbReference>
<sequence length="190" mass="20206">MKSLSTFLARSVSLLALTLSLAFAFDPSSVQDDAFVNGKFCKDPKLATLEDYVITGLDERRPVTDPIGSNVTFVNGNNLPGLNTIGLSFARVDFAVNGQVPPHFHPQASEVLFVTEGTVLAGFVSSDEDGNRLFTKTLNKGDLIVFPMGLVHHAVNVGKGPAVAFGTLNSQNPGMITIANTAILWSNPTT</sequence>
<keyword evidence="3 12" id="KW-0052">Apoplast</keyword>
<name>A0A087H1M4_ARAAL</name>
<evidence type="ECO:0000256" key="7">
    <source>
        <dbReference type="ARBA" id="ARBA00023157"/>
    </source>
</evidence>
<comment type="subcellular location">
    <subcellularLocation>
        <location evidence="1 12">Secreted</location>
        <location evidence="1 12">Extracellular space</location>
        <location evidence="1 12">Apoplast</location>
    </subcellularLocation>
</comment>
<dbReference type="PANTHER" id="PTHR31238">
    <property type="entry name" value="GERMIN-LIKE PROTEIN SUBFAMILY 3 MEMBER 3"/>
    <property type="match status" value="1"/>
</dbReference>
<feature type="binding site" evidence="10">
    <location>
        <position position="110"/>
    </location>
    <ligand>
        <name>oxalate</name>
        <dbReference type="ChEBI" id="CHEBI:30623"/>
    </ligand>
</feature>
<evidence type="ECO:0000313" key="14">
    <source>
        <dbReference type="EMBL" id="KFK36026.1"/>
    </source>
</evidence>
<dbReference type="OrthoDB" id="1921208at2759"/>
<evidence type="ECO:0000256" key="12">
    <source>
        <dbReference type="RuleBase" id="RU366015"/>
    </source>
</evidence>
<dbReference type="InterPro" id="IPR001929">
    <property type="entry name" value="Germin"/>
</dbReference>
<dbReference type="SMART" id="SM00835">
    <property type="entry name" value="Cupin_1"/>
    <property type="match status" value="1"/>
</dbReference>
<feature type="binding site" evidence="11">
    <location>
        <position position="152"/>
    </location>
    <ligand>
        <name>Mn(2+)</name>
        <dbReference type="ChEBI" id="CHEBI:29035"/>
    </ligand>
</feature>
<dbReference type="Gene3D" id="2.60.120.10">
    <property type="entry name" value="Jelly Rolls"/>
    <property type="match status" value="1"/>
</dbReference>
<comment type="similarity">
    <text evidence="2 12">Belongs to the germin family.</text>
</comment>
<evidence type="ECO:0000256" key="11">
    <source>
        <dbReference type="PIRSR" id="PIRSR601929-2"/>
    </source>
</evidence>
<organism evidence="14 15">
    <name type="scientific">Arabis alpina</name>
    <name type="common">Alpine rock-cress</name>
    <dbReference type="NCBI Taxonomy" id="50452"/>
    <lineage>
        <taxon>Eukaryota</taxon>
        <taxon>Viridiplantae</taxon>
        <taxon>Streptophyta</taxon>
        <taxon>Embryophyta</taxon>
        <taxon>Tracheophyta</taxon>
        <taxon>Spermatophyta</taxon>
        <taxon>Magnoliopsida</taxon>
        <taxon>eudicotyledons</taxon>
        <taxon>Gunneridae</taxon>
        <taxon>Pentapetalae</taxon>
        <taxon>rosids</taxon>
        <taxon>malvids</taxon>
        <taxon>Brassicales</taxon>
        <taxon>Brassicaceae</taxon>
        <taxon>Arabideae</taxon>
        <taxon>Arabis</taxon>
    </lineage>
</organism>
<keyword evidence="6 12" id="KW-0732">Signal</keyword>
<dbReference type="PROSITE" id="PS00725">
    <property type="entry name" value="GERMIN"/>
    <property type="match status" value="1"/>
</dbReference>
<dbReference type="AlphaFoldDB" id="A0A087H1M4"/>
<keyword evidence="8" id="KW-0325">Glycoprotein</keyword>
<dbReference type="CDD" id="cd02241">
    <property type="entry name" value="cupin_OxOx"/>
    <property type="match status" value="1"/>
</dbReference>
<evidence type="ECO:0000256" key="8">
    <source>
        <dbReference type="ARBA" id="ARBA00023180"/>
    </source>
</evidence>
<protein>
    <recommendedName>
        <fullName evidence="12">Germin-like protein</fullName>
    </recommendedName>
</protein>
<evidence type="ECO:0000256" key="5">
    <source>
        <dbReference type="ARBA" id="ARBA00022723"/>
    </source>
</evidence>
<dbReference type="Pfam" id="PF00190">
    <property type="entry name" value="Cupin_1"/>
    <property type="match status" value="1"/>
</dbReference>
<dbReference type="PRINTS" id="PR00325">
    <property type="entry name" value="GERMIN"/>
</dbReference>
<feature type="binding site" evidence="10">
    <location>
        <position position="105"/>
    </location>
    <ligand>
        <name>oxalate</name>
        <dbReference type="ChEBI" id="CHEBI:30623"/>
    </ligand>
</feature>
<accession>A0A087H1M4</accession>
<keyword evidence="5 10" id="KW-0479">Metal-binding</keyword>
<dbReference type="InterPro" id="IPR019780">
    <property type="entry name" value="Germin_Mn-BS"/>
</dbReference>
<evidence type="ECO:0000256" key="4">
    <source>
        <dbReference type="ARBA" id="ARBA00022525"/>
    </source>
</evidence>
<evidence type="ECO:0000256" key="2">
    <source>
        <dbReference type="ARBA" id="ARBA00007456"/>
    </source>
</evidence>
<dbReference type="InterPro" id="IPR014710">
    <property type="entry name" value="RmlC-like_jellyroll"/>
</dbReference>
<evidence type="ECO:0000256" key="3">
    <source>
        <dbReference type="ARBA" id="ARBA00022523"/>
    </source>
</evidence>
<evidence type="ECO:0000256" key="1">
    <source>
        <dbReference type="ARBA" id="ARBA00004271"/>
    </source>
</evidence>
<dbReference type="EMBL" id="CM002872">
    <property type="protein sequence ID" value="KFK36026.1"/>
    <property type="molecule type" value="Genomic_DNA"/>
</dbReference>
<dbReference type="SUPFAM" id="SSF51182">
    <property type="entry name" value="RmlC-like cupins"/>
    <property type="match status" value="1"/>
</dbReference>
<dbReference type="GO" id="GO:0048046">
    <property type="term" value="C:apoplast"/>
    <property type="evidence" value="ECO:0007669"/>
    <property type="project" value="UniProtKB-SubCell"/>
</dbReference>
<feature type="chain" id="PRO_5019610740" description="Germin-like protein" evidence="12">
    <location>
        <begin position="25"/>
        <end position="190"/>
    </location>
</feature>
<dbReference type="InterPro" id="IPR011051">
    <property type="entry name" value="RmlC_Cupin_sf"/>
</dbReference>